<proteinExistence type="predicted"/>
<dbReference type="EMBL" id="CM042060">
    <property type="protein sequence ID" value="KAI3677780.1"/>
    <property type="molecule type" value="Genomic_DNA"/>
</dbReference>
<comment type="caution">
    <text evidence="1">The sequence shown here is derived from an EMBL/GenBank/DDBJ whole genome shotgun (WGS) entry which is preliminary data.</text>
</comment>
<name>A0ACB8Y2F8_ARCLA</name>
<accession>A0ACB8Y2F8</accession>
<reference evidence="1 2" key="2">
    <citation type="journal article" date="2022" name="Mol. Ecol. Resour.">
        <title>The genomes of chicory, endive, great burdock and yacon provide insights into Asteraceae paleo-polyploidization history and plant inulin production.</title>
        <authorList>
            <person name="Fan W."/>
            <person name="Wang S."/>
            <person name="Wang H."/>
            <person name="Wang A."/>
            <person name="Jiang F."/>
            <person name="Liu H."/>
            <person name="Zhao H."/>
            <person name="Xu D."/>
            <person name="Zhang Y."/>
        </authorList>
    </citation>
    <scope>NUCLEOTIDE SEQUENCE [LARGE SCALE GENOMIC DNA]</scope>
    <source>
        <strain evidence="2">cv. Niubang</strain>
    </source>
</reference>
<sequence>MADSKNYCSRFYKTIAPGYPEIPRGLRIRPGIEFVTSTSSSEASSDKSLLEKSVPPSFVIVRGEAGVPEYHRRGSRHTRISGEVGEVLLRGGDRTVEGGGKAYFVFRETV</sequence>
<evidence type="ECO:0000313" key="1">
    <source>
        <dbReference type="EMBL" id="KAI3677780.1"/>
    </source>
</evidence>
<protein>
    <submittedName>
        <fullName evidence="1">Uncharacterized protein</fullName>
    </submittedName>
</protein>
<organism evidence="1 2">
    <name type="scientific">Arctium lappa</name>
    <name type="common">Greater burdock</name>
    <name type="synonym">Lappa major</name>
    <dbReference type="NCBI Taxonomy" id="4217"/>
    <lineage>
        <taxon>Eukaryota</taxon>
        <taxon>Viridiplantae</taxon>
        <taxon>Streptophyta</taxon>
        <taxon>Embryophyta</taxon>
        <taxon>Tracheophyta</taxon>
        <taxon>Spermatophyta</taxon>
        <taxon>Magnoliopsida</taxon>
        <taxon>eudicotyledons</taxon>
        <taxon>Gunneridae</taxon>
        <taxon>Pentapetalae</taxon>
        <taxon>asterids</taxon>
        <taxon>campanulids</taxon>
        <taxon>Asterales</taxon>
        <taxon>Asteraceae</taxon>
        <taxon>Carduoideae</taxon>
        <taxon>Cardueae</taxon>
        <taxon>Arctiinae</taxon>
        <taxon>Arctium</taxon>
    </lineage>
</organism>
<dbReference type="Proteomes" id="UP001055879">
    <property type="component" value="Linkage Group LG14"/>
</dbReference>
<gene>
    <name evidence="1" type="ORF">L6452_37050</name>
</gene>
<evidence type="ECO:0000313" key="2">
    <source>
        <dbReference type="Proteomes" id="UP001055879"/>
    </source>
</evidence>
<keyword evidence="2" id="KW-1185">Reference proteome</keyword>
<reference evidence="2" key="1">
    <citation type="journal article" date="2022" name="Mol. Ecol. Resour.">
        <title>The genomes of chicory, endive, great burdock and yacon provide insights into Asteraceae palaeo-polyploidization history and plant inulin production.</title>
        <authorList>
            <person name="Fan W."/>
            <person name="Wang S."/>
            <person name="Wang H."/>
            <person name="Wang A."/>
            <person name="Jiang F."/>
            <person name="Liu H."/>
            <person name="Zhao H."/>
            <person name="Xu D."/>
            <person name="Zhang Y."/>
        </authorList>
    </citation>
    <scope>NUCLEOTIDE SEQUENCE [LARGE SCALE GENOMIC DNA]</scope>
    <source>
        <strain evidence="2">cv. Niubang</strain>
    </source>
</reference>